<dbReference type="PANTHER" id="PTHR45648:SF22">
    <property type="entry name" value="GDSL LIPASE_ACYLHYDROLASE FAMILY PROTEIN (AFU_ORTHOLOGUE AFUA_4G14700)"/>
    <property type="match status" value="1"/>
</dbReference>
<dbReference type="Proteomes" id="UP000009336">
    <property type="component" value="Unassembled WGS sequence"/>
</dbReference>
<keyword evidence="2" id="KW-0732">Signal</keyword>
<name>K8WYL6_9GAMM</name>
<dbReference type="Gene3D" id="3.40.50.1110">
    <property type="entry name" value="SGNH hydrolase"/>
    <property type="match status" value="1"/>
</dbReference>
<keyword evidence="1" id="KW-0378">Hydrolase</keyword>
<dbReference type="InterPro" id="IPR051058">
    <property type="entry name" value="GDSL_Est/Lipase"/>
</dbReference>
<dbReference type="HOGENOM" id="CLU_045229_0_0_6"/>
<accession>K8WYL6</accession>
<dbReference type="GO" id="GO:0016788">
    <property type="term" value="F:hydrolase activity, acting on ester bonds"/>
    <property type="evidence" value="ECO:0007669"/>
    <property type="project" value="InterPro"/>
</dbReference>
<dbReference type="SUPFAM" id="SSF52266">
    <property type="entry name" value="SGNH hydrolase"/>
    <property type="match status" value="1"/>
</dbReference>
<gene>
    <name evidence="3" type="ORF">OOA_00575</name>
</gene>
<evidence type="ECO:0000313" key="3">
    <source>
        <dbReference type="EMBL" id="EKT64986.1"/>
    </source>
</evidence>
<dbReference type="Pfam" id="PF00657">
    <property type="entry name" value="Lipase_GDSL"/>
    <property type="match status" value="1"/>
</dbReference>
<evidence type="ECO:0000256" key="2">
    <source>
        <dbReference type="SAM" id="SignalP"/>
    </source>
</evidence>
<sequence length="435" mass="49549">MIKKNIICTILLSYIMFHCLPASSENQSINWTAIEPPQFLPDPQQSNNIRSETSAYLKCVYKKSIDDDTQVASSWAWGRNPSSPKEYAKIYGHWYNGKILTNMFYTKAAYQELKDICQSTLKQKNITSNIILPYASNQYLPYYYNFWSEGKNIPKQSIGYAQFDRMVIFGDSLSDIINVYNVTQRIVPNHNSWFLGHFSNGKLWHEYLTDAFDLPAYVWATGNAESGDKIIFPGLSSQLESFIKYSNKSHDYDISQTLFVASFGINDLLSGGKTAKDVLDNYNKQLPILANTGAKKIVIMNIPDLLIAPMTKSWNPSKKENMRRNIDLLNEQLPILISELRIKYPDIHWIEVDLHSAFASILADPEFVNTTDACLDMSNSRLSFLKAHNVKSDCKKANGKFMFWDVLHPTTLSHQKLAKIIQASLLKSLANDSKS</sequence>
<protein>
    <submittedName>
        <fullName evidence="3">Lipolytic enzyme, G-D-S-L</fullName>
    </submittedName>
</protein>
<dbReference type="EMBL" id="AKKL01000002">
    <property type="protein sequence ID" value="EKT64986.1"/>
    <property type="molecule type" value="Genomic_DNA"/>
</dbReference>
<comment type="caution">
    <text evidence="3">The sequence shown here is derived from an EMBL/GenBank/DDBJ whole genome shotgun (WGS) entry which is preliminary data.</text>
</comment>
<proteinExistence type="predicted"/>
<evidence type="ECO:0000256" key="1">
    <source>
        <dbReference type="ARBA" id="ARBA00022801"/>
    </source>
</evidence>
<evidence type="ECO:0000313" key="4">
    <source>
        <dbReference type="Proteomes" id="UP000009336"/>
    </source>
</evidence>
<dbReference type="PANTHER" id="PTHR45648">
    <property type="entry name" value="GDSL LIPASE/ACYLHYDROLASE FAMILY PROTEIN (AFU_ORTHOLOGUE AFUA_4G14700)"/>
    <property type="match status" value="1"/>
</dbReference>
<dbReference type="OrthoDB" id="5292073at2"/>
<keyword evidence="4" id="KW-1185">Reference proteome</keyword>
<feature type="signal peptide" evidence="2">
    <location>
        <begin position="1"/>
        <end position="24"/>
    </location>
</feature>
<dbReference type="RefSeq" id="WP_008910166.1">
    <property type="nucleotide sequence ID" value="NZ_KB233222.1"/>
</dbReference>
<dbReference type="STRING" id="1141662.OOA_00575"/>
<dbReference type="InterPro" id="IPR001087">
    <property type="entry name" value="GDSL"/>
</dbReference>
<organism evidence="3 4">
    <name type="scientific">Providencia burhodogranariea DSM 19968</name>
    <dbReference type="NCBI Taxonomy" id="1141662"/>
    <lineage>
        <taxon>Bacteria</taxon>
        <taxon>Pseudomonadati</taxon>
        <taxon>Pseudomonadota</taxon>
        <taxon>Gammaproteobacteria</taxon>
        <taxon>Enterobacterales</taxon>
        <taxon>Morganellaceae</taxon>
        <taxon>Providencia</taxon>
    </lineage>
</organism>
<dbReference type="eggNOG" id="COG3240">
    <property type="taxonomic scope" value="Bacteria"/>
</dbReference>
<dbReference type="InterPro" id="IPR036514">
    <property type="entry name" value="SGNH_hydro_sf"/>
</dbReference>
<dbReference type="CDD" id="cd01846">
    <property type="entry name" value="fatty_acyltransferase_like"/>
    <property type="match status" value="1"/>
</dbReference>
<dbReference type="AlphaFoldDB" id="K8WYL6"/>
<feature type="chain" id="PRO_5003923827" evidence="2">
    <location>
        <begin position="25"/>
        <end position="435"/>
    </location>
</feature>
<dbReference type="PATRIC" id="fig|1141662.3.peg.113"/>
<reference evidence="3 4" key="1">
    <citation type="journal article" date="2012" name="BMC Genomics">
        <title>Comparative genomics of bacteria in the genus Providencia isolated from wild Drosophila melanogaster.</title>
        <authorList>
            <person name="Galac M.R."/>
            <person name="Lazzaro B.P."/>
        </authorList>
    </citation>
    <scope>NUCLEOTIDE SEQUENCE [LARGE SCALE GENOMIC DNA]</scope>
    <source>
        <strain evidence="3 4">DSM 19968</strain>
    </source>
</reference>